<reference evidence="1 2" key="1">
    <citation type="submission" date="2019-05" db="EMBL/GenBank/DDBJ databases">
        <title>The Complete Genome Sequence of the n-alkane-degrading Desulfoglaeba alkanexedens ALDC reveals multiple alkylsuccinate synthase gene clusters.</title>
        <authorList>
            <person name="Callaghan A.V."/>
            <person name="Davidova I.A."/>
            <person name="Duncan K.E."/>
            <person name="Morris B."/>
            <person name="McInerney M.J."/>
        </authorList>
    </citation>
    <scope>NUCLEOTIDE SEQUENCE [LARGE SCALE GENOMIC DNA]</scope>
    <source>
        <strain evidence="1 2">ALDC</strain>
    </source>
</reference>
<dbReference type="OrthoDB" id="9800594at2"/>
<protein>
    <submittedName>
        <fullName evidence="1">Uncharacterized protein</fullName>
    </submittedName>
</protein>
<evidence type="ECO:0000313" key="1">
    <source>
        <dbReference type="EMBL" id="QCQ22224.1"/>
    </source>
</evidence>
<sequence length="182" mass="19905">MTIEDRIEAAEGLFTRRGASFIADERVRVLLSAYREALEETARIFARNRIGAFCSACAAKVPGGCCFQEIEDTYDLVQLLANRLLGAPLPRTRLYAGQCIFLGPRGCTLLARDPFCVNYFCPEIKASLGPAAMKEIRTVVGRELTAGSELEQALRLRIPGVQPVRSPAFPAPAGKAPLRDFT</sequence>
<evidence type="ECO:0000313" key="2">
    <source>
        <dbReference type="Proteomes" id="UP000298602"/>
    </source>
</evidence>
<reference evidence="1 2" key="2">
    <citation type="submission" date="2019-05" db="EMBL/GenBank/DDBJ databases">
        <authorList>
            <person name="Suflita J.M."/>
            <person name="Marks C.R."/>
        </authorList>
    </citation>
    <scope>NUCLEOTIDE SEQUENCE [LARGE SCALE GENOMIC DNA]</scope>
    <source>
        <strain evidence="1 2">ALDC</strain>
    </source>
</reference>
<dbReference type="KEGG" id="dax:FDQ92_08670"/>
<name>A0A4P8L391_9BACT</name>
<dbReference type="AlphaFoldDB" id="A0A4P8L391"/>
<dbReference type="RefSeq" id="WP_137424217.1">
    <property type="nucleotide sequence ID" value="NZ_CP040098.1"/>
</dbReference>
<organism evidence="1 2">
    <name type="scientific">Desulfoglaeba alkanexedens ALDC</name>
    <dbReference type="NCBI Taxonomy" id="980445"/>
    <lineage>
        <taxon>Bacteria</taxon>
        <taxon>Pseudomonadati</taxon>
        <taxon>Thermodesulfobacteriota</taxon>
        <taxon>Syntrophobacteria</taxon>
        <taxon>Syntrophobacterales</taxon>
        <taxon>Syntrophobacteraceae</taxon>
        <taxon>Desulfoglaeba</taxon>
    </lineage>
</organism>
<dbReference type="Proteomes" id="UP000298602">
    <property type="component" value="Chromosome"/>
</dbReference>
<proteinExistence type="predicted"/>
<dbReference type="EMBL" id="CP040098">
    <property type="protein sequence ID" value="QCQ22224.1"/>
    <property type="molecule type" value="Genomic_DNA"/>
</dbReference>
<keyword evidence="2" id="KW-1185">Reference proteome</keyword>
<accession>A0A4P8L391</accession>
<gene>
    <name evidence="1" type="ORF">FDQ92_08670</name>
</gene>